<dbReference type="RefSeq" id="WP_341695149.1">
    <property type="nucleotide sequence ID" value="NZ_JBBYHR010000001.1"/>
</dbReference>
<evidence type="ECO:0000313" key="2">
    <source>
        <dbReference type="Proteomes" id="UP001464555"/>
    </source>
</evidence>
<dbReference type="EMBL" id="JBBYHR010000001">
    <property type="protein sequence ID" value="MEL1242824.1"/>
    <property type="molecule type" value="Genomic_DNA"/>
</dbReference>
<evidence type="ECO:0000313" key="1">
    <source>
        <dbReference type="EMBL" id="MEL1242824.1"/>
    </source>
</evidence>
<organism evidence="1 2">
    <name type="scientific">Flavobacterium arundinis</name>
    <dbReference type="NCBI Taxonomy" id="3139143"/>
    <lineage>
        <taxon>Bacteria</taxon>
        <taxon>Pseudomonadati</taxon>
        <taxon>Bacteroidota</taxon>
        <taxon>Flavobacteriia</taxon>
        <taxon>Flavobacteriales</taxon>
        <taxon>Flavobacteriaceae</taxon>
        <taxon>Flavobacterium</taxon>
    </lineage>
</organism>
<dbReference type="Proteomes" id="UP001464555">
    <property type="component" value="Unassembled WGS sequence"/>
</dbReference>
<accession>A0ABU9HRN4</accession>
<keyword evidence="2" id="KW-1185">Reference proteome</keyword>
<dbReference type="Gene3D" id="2.40.160.60">
    <property type="entry name" value="Outer membrane protein transport protein (OMPP1/FadL/TodX)"/>
    <property type="match status" value="1"/>
</dbReference>
<gene>
    <name evidence="1" type="ORF">AAEO56_01010</name>
</gene>
<sequence length="413" mass="44807">MNNLKSGILIGIALCYATGYAQTGNLTSSPYSLFGLGKQNEVGSGKTNALGKSGIALGSETEINSLNPASLATIPKNAVFFDIGIKNENSRYVGSRDEKSNNISNFSNISMALAFDEKSGIGFSLFPYTNVGYNIAAVSGTVEGTSDLYTSNVIGSGGLNNFQLNYGRKITARLNLGARVNYYFGKINEVETVDVQGDNLIIDEDHRYKGIQFSLGGQYKLADNLGLGLLVNLPTSLSASKEQTVSSVIGGLESEIETSEQSNMDSFRIPAEIGIGAKYTYKAFTFNADYKVGFWKGTNEEDTSIGKFTNQQFLGGGVEYFRGGRNFLDRTRFRMGGNYDTGFMSVQGSKIKNVALTAGIGLPLGIRGNTLLNLSYSYGQRGQVSNTLIRENYHLISINLSLEEIWFAKRLFD</sequence>
<reference evidence="1 2" key="1">
    <citation type="submission" date="2024-04" db="EMBL/GenBank/DDBJ databases">
        <title>Flavobacterium sp. DGU11 16S ribosomal RNA gene Genome sequencing and assembly.</title>
        <authorList>
            <person name="Park S."/>
        </authorList>
    </citation>
    <scope>NUCLEOTIDE SEQUENCE [LARGE SCALE GENOMIC DNA]</scope>
    <source>
        <strain evidence="1 2">DGU11</strain>
    </source>
</reference>
<proteinExistence type="predicted"/>
<protein>
    <recommendedName>
        <fullName evidence="3">Long-chain fatty acid transport protein</fullName>
    </recommendedName>
</protein>
<dbReference type="SUPFAM" id="SSF56935">
    <property type="entry name" value="Porins"/>
    <property type="match status" value="1"/>
</dbReference>
<name>A0ABU9HRN4_9FLAO</name>
<comment type="caution">
    <text evidence="1">The sequence shown here is derived from an EMBL/GenBank/DDBJ whole genome shotgun (WGS) entry which is preliminary data.</text>
</comment>
<evidence type="ECO:0008006" key="3">
    <source>
        <dbReference type="Google" id="ProtNLM"/>
    </source>
</evidence>